<dbReference type="AlphaFoldDB" id="A0AAJ2YWY0"/>
<accession>A0AAJ2YWY0</accession>
<reference evidence="1 2" key="1">
    <citation type="submission" date="2019-12" db="EMBL/GenBank/DDBJ databases">
        <title>Acinetobacter haemolyticus comparative genomics.</title>
        <authorList>
            <person name="Castro-Jaimes S."/>
            <person name="Bello-Lopez E."/>
            <person name="Velazquez-Acosta C."/>
            <person name="Volkow-Fernandez P."/>
            <person name="Lozano-Zarain P."/>
            <person name="Castillo Ramirez S."/>
            <person name="Cevallos M.A."/>
        </authorList>
    </citation>
    <scope>NUCLEOTIDE SEQUENCE [LARGE SCALE GENOMIC DNA]</scope>
    <source>
        <strain evidence="1 2">AN10</strain>
    </source>
</reference>
<gene>
    <name evidence="1" type="ORF">GPS52_15295</name>
</gene>
<evidence type="ECO:0000313" key="1">
    <source>
        <dbReference type="EMBL" id="NAR74807.1"/>
    </source>
</evidence>
<protein>
    <submittedName>
        <fullName evidence="1">Uncharacterized protein</fullName>
    </submittedName>
</protein>
<dbReference type="EMBL" id="WTTO01000073">
    <property type="protein sequence ID" value="NAR74807.1"/>
    <property type="molecule type" value="Genomic_DNA"/>
</dbReference>
<dbReference type="Proteomes" id="UP000451048">
    <property type="component" value="Unassembled WGS sequence"/>
</dbReference>
<sequence length="64" mass="7204">MMNKEIVSDANVVKFPRPCAFCESTEHVQLFAGLMLCRSCQENIKITNPGLFATNDQIEQKAQD</sequence>
<evidence type="ECO:0000313" key="2">
    <source>
        <dbReference type="Proteomes" id="UP000451048"/>
    </source>
</evidence>
<name>A0AAJ2YWY0_ACIHA</name>
<comment type="caution">
    <text evidence="1">The sequence shown here is derived from an EMBL/GenBank/DDBJ whole genome shotgun (WGS) entry which is preliminary data.</text>
</comment>
<organism evidence="1 2">
    <name type="scientific">Acinetobacter haemolyticus</name>
    <dbReference type="NCBI Taxonomy" id="29430"/>
    <lineage>
        <taxon>Bacteria</taxon>
        <taxon>Pseudomonadati</taxon>
        <taxon>Pseudomonadota</taxon>
        <taxon>Gammaproteobacteria</taxon>
        <taxon>Moraxellales</taxon>
        <taxon>Moraxellaceae</taxon>
        <taxon>Acinetobacter</taxon>
    </lineage>
</organism>
<proteinExistence type="predicted"/>
<dbReference type="RefSeq" id="WP_005086337.1">
    <property type="nucleotide sequence ID" value="NZ_BBSE01000102.1"/>
</dbReference>